<proteinExistence type="inferred from homology"/>
<dbReference type="InterPro" id="IPR003736">
    <property type="entry name" value="PAAI_dom"/>
</dbReference>
<dbReference type="PANTHER" id="PTHR21660:SF1">
    <property type="entry name" value="ACYL-COENZYME A THIOESTERASE 13"/>
    <property type="match status" value="1"/>
</dbReference>
<evidence type="ECO:0000313" key="4">
    <source>
        <dbReference type="EMBL" id="MBP0482130.1"/>
    </source>
</evidence>
<evidence type="ECO:0000256" key="1">
    <source>
        <dbReference type="ARBA" id="ARBA00008324"/>
    </source>
</evidence>
<dbReference type="NCBIfam" id="TIGR00369">
    <property type="entry name" value="unchar_dom_1"/>
    <property type="match status" value="1"/>
</dbReference>
<dbReference type="AlphaFoldDB" id="A0A940MLV2"/>
<evidence type="ECO:0000313" key="5">
    <source>
        <dbReference type="Proteomes" id="UP000675940"/>
    </source>
</evidence>
<feature type="domain" description="Thioesterase" evidence="3">
    <location>
        <begin position="43"/>
        <end position="121"/>
    </location>
</feature>
<sequence>MIETIRDETGTQRTLGYLIEIGHEDGTARCILDVSEAHVNRHDVLHGGLAATLLDNAMGATSSLTVDASGRTPFLTVSMTTQYLAPALAGTRLTATARVTGGGRSLLFLASELRDSDRRLIATATGVFKRAKLDRGGDA</sequence>
<comment type="similarity">
    <text evidence="1">Belongs to the thioesterase PaaI family.</text>
</comment>
<comment type="caution">
    <text evidence="4">The sequence shown here is derived from an EMBL/GenBank/DDBJ whole genome shotgun (WGS) entry which is preliminary data.</text>
</comment>
<protein>
    <submittedName>
        <fullName evidence="4">PaaI family thioesterase</fullName>
    </submittedName>
</protein>
<evidence type="ECO:0000259" key="3">
    <source>
        <dbReference type="Pfam" id="PF03061"/>
    </source>
</evidence>
<dbReference type="RefSeq" id="WP_209359997.1">
    <property type="nucleotide sequence ID" value="NZ_JAGISH010000003.1"/>
</dbReference>
<reference evidence="4" key="1">
    <citation type="submission" date="2021-03" db="EMBL/GenBank/DDBJ databases">
        <title>Sagittula salina sp. nov. strain M10.9X isolated from the marine waste.</title>
        <authorList>
            <person name="Satari L."/>
            <person name="Molina-Menor E."/>
            <person name="Vidal-Verdu A."/>
            <person name="Pascual J."/>
            <person name="Pereto J."/>
            <person name="Porcar M."/>
        </authorList>
    </citation>
    <scope>NUCLEOTIDE SEQUENCE</scope>
    <source>
        <strain evidence="4">M10.9X</strain>
    </source>
</reference>
<dbReference type="PANTHER" id="PTHR21660">
    <property type="entry name" value="THIOESTERASE SUPERFAMILY MEMBER-RELATED"/>
    <property type="match status" value="1"/>
</dbReference>
<dbReference type="InterPro" id="IPR006683">
    <property type="entry name" value="Thioestr_dom"/>
</dbReference>
<dbReference type="GO" id="GO:0047617">
    <property type="term" value="F:fatty acyl-CoA hydrolase activity"/>
    <property type="evidence" value="ECO:0007669"/>
    <property type="project" value="InterPro"/>
</dbReference>
<accession>A0A940MLV2</accession>
<dbReference type="Proteomes" id="UP000675940">
    <property type="component" value="Unassembled WGS sequence"/>
</dbReference>
<organism evidence="4 5">
    <name type="scientific">Sagittula salina</name>
    <dbReference type="NCBI Taxonomy" id="2820268"/>
    <lineage>
        <taxon>Bacteria</taxon>
        <taxon>Pseudomonadati</taxon>
        <taxon>Pseudomonadota</taxon>
        <taxon>Alphaproteobacteria</taxon>
        <taxon>Rhodobacterales</taxon>
        <taxon>Roseobacteraceae</taxon>
        <taxon>Sagittula</taxon>
    </lineage>
</organism>
<dbReference type="SUPFAM" id="SSF54637">
    <property type="entry name" value="Thioesterase/thiol ester dehydrase-isomerase"/>
    <property type="match status" value="1"/>
</dbReference>
<keyword evidence="2" id="KW-0378">Hydrolase</keyword>
<dbReference type="EMBL" id="JAGISH010000003">
    <property type="protein sequence ID" value="MBP0482130.1"/>
    <property type="molecule type" value="Genomic_DNA"/>
</dbReference>
<dbReference type="Gene3D" id="3.10.129.10">
    <property type="entry name" value="Hotdog Thioesterase"/>
    <property type="match status" value="1"/>
</dbReference>
<name>A0A940MLV2_9RHOB</name>
<dbReference type="Pfam" id="PF03061">
    <property type="entry name" value="4HBT"/>
    <property type="match status" value="1"/>
</dbReference>
<gene>
    <name evidence="4" type="ORF">J5474_06450</name>
</gene>
<keyword evidence="5" id="KW-1185">Reference proteome</keyword>
<evidence type="ECO:0000256" key="2">
    <source>
        <dbReference type="ARBA" id="ARBA00022801"/>
    </source>
</evidence>
<dbReference type="InterPro" id="IPR029069">
    <property type="entry name" value="HotDog_dom_sf"/>
</dbReference>
<dbReference type="CDD" id="cd03443">
    <property type="entry name" value="PaaI_thioesterase"/>
    <property type="match status" value="1"/>
</dbReference>
<dbReference type="InterPro" id="IPR039298">
    <property type="entry name" value="ACOT13"/>
</dbReference>